<dbReference type="AlphaFoldDB" id="A0A2P2IP79"/>
<dbReference type="Pfam" id="PF00400">
    <property type="entry name" value="WD40"/>
    <property type="match status" value="4"/>
</dbReference>
<accession>A0A2P2IP79</accession>
<dbReference type="PANTHER" id="PTHR44376">
    <property type="entry name" value="TRANSCRIPTIONAL REGULATOR OF FILAMENTOUS GROWTH FLO8"/>
    <property type="match status" value="1"/>
</dbReference>
<evidence type="ECO:0000313" key="4">
    <source>
        <dbReference type="EMBL" id="MBW83029.1"/>
    </source>
</evidence>
<dbReference type="PROSITE" id="PS50082">
    <property type="entry name" value="WD_REPEATS_2"/>
    <property type="match status" value="2"/>
</dbReference>
<evidence type="ECO:0000256" key="2">
    <source>
        <dbReference type="ARBA" id="ARBA00022737"/>
    </source>
</evidence>
<dbReference type="InterPro" id="IPR036322">
    <property type="entry name" value="WD40_repeat_dom_sf"/>
</dbReference>
<dbReference type="GO" id="GO:0003714">
    <property type="term" value="F:transcription corepressor activity"/>
    <property type="evidence" value="ECO:0007669"/>
    <property type="project" value="InterPro"/>
</dbReference>
<reference evidence="4" key="1">
    <citation type="submission" date="2018-02" db="EMBL/GenBank/DDBJ databases">
        <title>Rhizophora mucronata_Transcriptome.</title>
        <authorList>
            <person name="Meera S.P."/>
            <person name="Sreeshan A."/>
            <person name="Augustine A."/>
        </authorList>
    </citation>
    <scope>NUCLEOTIDE SEQUENCE</scope>
    <source>
        <tissue evidence="4">Leaf</tissue>
    </source>
</reference>
<protein>
    <submittedName>
        <fullName evidence="4">Transcriptional corepressor LEUNIG_HOMOLOG-like isoform X2</fullName>
    </submittedName>
</protein>
<dbReference type="Gene3D" id="2.130.10.10">
    <property type="entry name" value="YVTN repeat-like/Quinoprotein amine dehydrogenase"/>
    <property type="match status" value="2"/>
</dbReference>
<dbReference type="PROSITE" id="PS50294">
    <property type="entry name" value="WD_REPEATS_REGION"/>
    <property type="match status" value="2"/>
</dbReference>
<dbReference type="CDD" id="cd00200">
    <property type="entry name" value="WD40"/>
    <property type="match status" value="1"/>
</dbReference>
<feature type="repeat" description="WD" evidence="3">
    <location>
        <begin position="35"/>
        <end position="76"/>
    </location>
</feature>
<keyword evidence="2" id="KW-0677">Repeat</keyword>
<dbReference type="PANTHER" id="PTHR44376:SF22">
    <property type="entry name" value="TRANSCRIPTIONAL COREPRESSOR LEUNIG_HOMOLOG"/>
    <property type="match status" value="1"/>
</dbReference>
<dbReference type="InterPro" id="IPR019775">
    <property type="entry name" value="WD40_repeat_CS"/>
</dbReference>
<sequence length="274" mass="30596">MEDVTKFQISDVVIPCFMYQVVLWNIDTLQTESTSEEHKQVITDLRFRPNSSQLVTTSIDKSVRLWDASSPSYSLQAYTGHSSPVMSIDFHPKKTDLFCFSDQCNEISYWNASSFSCSRVSKGGTAQVRFQPRIGQLMAAASDKIVTIFDVETDTQTLVFQGHSEMVNYICWDTIGDYLATVSQNLVKIWSLHSRECIHELGSNGNQFHSCVFHPSYSTLLVIGGISSLELWNMAENKSMTIPAHKSIISALAQSPVTGMVASASHDSSVKLWK</sequence>
<dbReference type="SMART" id="SM00320">
    <property type="entry name" value="WD40"/>
    <property type="match status" value="6"/>
</dbReference>
<name>A0A2P2IP79_RHIMU</name>
<proteinExistence type="predicted"/>
<dbReference type="SUPFAM" id="SSF50978">
    <property type="entry name" value="WD40 repeat-like"/>
    <property type="match status" value="1"/>
</dbReference>
<keyword evidence="1 3" id="KW-0853">WD repeat</keyword>
<evidence type="ECO:0000256" key="1">
    <source>
        <dbReference type="ARBA" id="ARBA00022574"/>
    </source>
</evidence>
<feature type="repeat" description="WD" evidence="3">
    <location>
        <begin position="242"/>
        <end position="274"/>
    </location>
</feature>
<dbReference type="InterPro" id="IPR001680">
    <property type="entry name" value="WD40_rpt"/>
</dbReference>
<dbReference type="PROSITE" id="PS00678">
    <property type="entry name" value="WD_REPEATS_1"/>
    <property type="match status" value="1"/>
</dbReference>
<dbReference type="InterPro" id="IPR044716">
    <property type="entry name" value="LEUNIG-like"/>
</dbReference>
<evidence type="ECO:0000256" key="3">
    <source>
        <dbReference type="PROSITE-ProRule" id="PRU00221"/>
    </source>
</evidence>
<organism evidence="4">
    <name type="scientific">Rhizophora mucronata</name>
    <name type="common">Asiatic mangrove</name>
    <dbReference type="NCBI Taxonomy" id="61149"/>
    <lineage>
        <taxon>Eukaryota</taxon>
        <taxon>Viridiplantae</taxon>
        <taxon>Streptophyta</taxon>
        <taxon>Embryophyta</taxon>
        <taxon>Tracheophyta</taxon>
        <taxon>Spermatophyta</taxon>
        <taxon>Magnoliopsida</taxon>
        <taxon>eudicotyledons</taxon>
        <taxon>Gunneridae</taxon>
        <taxon>Pentapetalae</taxon>
        <taxon>rosids</taxon>
        <taxon>fabids</taxon>
        <taxon>Malpighiales</taxon>
        <taxon>Rhizophoraceae</taxon>
        <taxon>Rhizophora</taxon>
    </lineage>
</organism>
<dbReference type="InterPro" id="IPR015943">
    <property type="entry name" value="WD40/YVTN_repeat-like_dom_sf"/>
</dbReference>
<dbReference type="EMBL" id="GGEC01002546">
    <property type="protein sequence ID" value="MBW83029.1"/>
    <property type="molecule type" value="Transcribed_RNA"/>
</dbReference>